<evidence type="ECO:0008006" key="3">
    <source>
        <dbReference type="Google" id="ProtNLM"/>
    </source>
</evidence>
<evidence type="ECO:0000313" key="2">
    <source>
        <dbReference type="Proteomes" id="UP001448498"/>
    </source>
</evidence>
<organism evidence="1 2">
    <name type="scientific">Burkholderia arboris</name>
    <dbReference type="NCBI Taxonomy" id="488730"/>
    <lineage>
        <taxon>Bacteria</taxon>
        <taxon>Pseudomonadati</taxon>
        <taxon>Pseudomonadota</taxon>
        <taxon>Betaproteobacteria</taxon>
        <taxon>Burkholderiales</taxon>
        <taxon>Burkholderiaceae</taxon>
        <taxon>Burkholderia</taxon>
        <taxon>Burkholderia cepacia complex</taxon>
    </lineage>
</organism>
<dbReference type="SUPFAM" id="SSF46785">
    <property type="entry name" value="Winged helix' DNA-binding domain"/>
    <property type="match status" value="1"/>
</dbReference>
<evidence type="ECO:0000313" key="1">
    <source>
        <dbReference type="EMBL" id="XAE53553.1"/>
    </source>
</evidence>
<proteinExistence type="predicted"/>
<gene>
    <name evidence="1" type="ORF">OHZ10_33525</name>
</gene>
<dbReference type="EMBL" id="CP109823">
    <property type="protein sequence ID" value="XAE53553.1"/>
    <property type="molecule type" value="Genomic_DNA"/>
</dbReference>
<sequence length="324" mass="36278">MDSRALDQADGNEIVCPCVIVSYLGNTFRDKTKDFDTYHHFRIMRTMQINRPVHTCVTTLQGALRAFTGLRAERGFPDTLIYVIRALTMMPPGRMALGHSGRQRRTDGVDPRRRIGIAVSRVSNRVAVTGADDRFVIFAAARTHGHARRDRDRTLFAAAVRLSFGPGVRNARSVVRTAFGISTHKSGLYRCIWRLISAPSFMRCTLEVGRSPLRHDACPVPVRVLDINSAFRPAEMSMPDQRVPPSSAVDHAPLLVEARRRLIRELIREREKVAADELAERFGMSLVTARHGLHALASNNWTCRSRMPALIRPSSMTSVDVLTV</sequence>
<name>A0ABZ3DWG7_9BURK</name>
<keyword evidence="2" id="KW-1185">Reference proteome</keyword>
<dbReference type="Proteomes" id="UP001448498">
    <property type="component" value="Chromosome 2"/>
</dbReference>
<reference evidence="1 2" key="1">
    <citation type="submission" date="2022-10" db="EMBL/GenBank/DDBJ databases">
        <title>Genomic of Burkholderia cepacia PN-1.</title>
        <authorList>
            <person name="Yang Y."/>
            <person name="Guan H."/>
            <person name="Huang J."/>
        </authorList>
    </citation>
    <scope>NUCLEOTIDE SEQUENCE [LARGE SCALE GENOMIC DNA]</scope>
    <source>
        <strain evidence="1 2">PN-1</strain>
    </source>
</reference>
<dbReference type="InterPro" id="IPR036390">
    <property type="entry name" value="WH_DNA-bd_sf"/>
</dbReference>
<accession>A0ABZ3DWG7</accession>
<dbReference type="RefSeq" id="WP_342706333.1">
    <property type="nucleotide sequence ID" value="NZ_CP109823.1"/>
</dbReference>
<protein>
    <recommendedName>
        <fullName evidence="3">DeoR family transcriptional regulator</fullName>
    </recommendedName>
</protein>